<evidence type="ECO:0000256" key="12">
    <source>
        <dbReference type="ARBA" id="ARBA00023012"/>
    </source>
</evidence>
<name>A0A644YNY7_9ZZZZ</name>
<keyword evidence="6 19" id="KW-0808">Transferase</keyword>
<accession>A0A644YNY7</accession>
<evidence type="ECO:0000256" key="3">
    <source>
        <dbReference type="ARBA" id="ARBA00012438"/>
    </source>
</evidence>
<keyword evidence="4" id="KW-1003">Cell membrane</keyword>
<dbReference type="InterPro" id="IPR036097">
    <property type="entry name" value="HisK_dim/P_sf"/>
</dbReference>
<reference evidence="19" key="1">
    <citation type="submission" date="2019-08" db="EMBL/GenBank/DDBJ databases">
        <authorList>
            <person name="Kucharzyk K."/>
            <person name="Murdoch R.W."/>
            <person name="Higgins S."/>
            <person name="Loffler F."/>
        </authorList>
    </citation>
    <scope>NUCLEOTIDE SEQUENCE</scope>
</reference>
<dbReference type="CDD" id="cd00075">
    <property type="entry name" value="HATPase"/>
    <property type="match status" value="1"/>
</dbReference>
<dbReference type="AlphaFoldDB" id="A0A644YNY7"/>
<dbReference type="SMART" id="SM00304">
    <property type="entry name" value="HAMP"/>
    <property type="match status" value="1"/>
</dbReference>
<feature type="transmembrane region" description="Helical" evidence="16">
    <location>
        <begin position="208"/>
        <end position="228"/>
    </location>
</feature>
<dbReference type="GO" id="GO:0005524">
    <property type="term" value="F:ATP binding"/>
    <property type="evidence" value="ECO:0007669"/>
    <property type="project" value="UniProtKB-KW"/>
</dbReference>
<dbReference type="InterPro" id="IPR003661">
    <property type="entry name" value="HisK_dim/P_dom"/>
</dbReference>
<evidence type="ECO:0000259" key="18">
    <source>
        <dbReference type="PROSITE" id="PS50885"/>
    </source>
</evidence>
<dbReference type="CDD" id="cd00082">
    <property type="entry name" value="HisKA"/>
    <property type="match status" value="1"/>
</dbReference>
<dbReference type="Pfam" id="PF00672">
    <property type="entry name" value="HAMP"/>
    <property type="match status" value="1"/>
</dbReference>
<dbReference type="Gene3D" id="1.10.287.130">
    <property type="match status" value="1"/>
</dbReference>
<dbReference type="PRINTS" id="PR00344">
    <property type="entry name" value="BCTRLSENSOR"/>
</dbReference>
<dbReference type="GO" id="GO:0000155">
    <property type="term" value="F:phosphorelay sensor kinase activity"/>
    <property type="evidence" value="ECO:0007669"/>
    <property type="project" value="InterPro"/>
</dbReference>
<dbReference type="GO" id="GO:0005886">
    <property type="term" value="C:plasma membrane"/>
    <property type="evidence" value="ECO:0007669"/>
    <property type="project" value="UniProtKB-SubCell"/>
</dbReference>
<evidence type="ECO:0000256" key="1">
    <source>
        <dbReference type="ARBA" id="ARBA00000085"/>
    </source>
</evidence>
<protein>
    <recommendedName>
        <fullName evidence="14">Sensor histidine kinase MtrB</fullName>
        <ecNumber evidence="3">2.7.13.3</ecNumber>
    </recommendedName>
</protein>
<dbReference type="SMART" id="SM00388">
    <property type="entry name" value="HisKA"/>
    <property type="match status" value="1"/>
</dbReference>
<dbReference type="SMART" id="SM00387">
    <property type="entry name" value="HATPase_c"/>
    <property type="match status" value="1"/>
</dbReference>
<dbReference type="EC" id="2.7.13.3" evidence="3"/>
<dbReference type="InterPro" id="IPR050736">
    <property type="entry name" value="Sensor_HK_Regulatory"/>
</dbReference>
<evidence type="ECO:0000256" key="13">
    <source>
        <dbReference type="ARBA" id="ARBA00023136"/>
    </source>
</evidence>
<evidence type="ECO:0000256" key="11">
    <source>
        <dbReference type="ARBA" id="ARBA00022989"/>
    </source>
</evidence>
<feature type="domain" description="Histidine kinase" evidence="17">
    <location>
        <begin position="296"/>
        <end position="512"/>
    </location>
</feature>
<dbReference type="SUPFAM" id="SSF55874">
    <property type="entry name" value="ATPase domain of HSP90 chaperone/DNA topoisomerase II/histidine kinase"/>
    <property type="match status" value="1"/>
</dbReference>
<dbReference type="PANTHER" id="PTHR43711:SF1">
    <property type="entry name" value="HISTIDINE KINASE 1"/>
    <property type="match status" value="1"/>
</dbReference>
<evidence type="ECO:0000256" key="5">
    <source>
        <dbReference type="ARBA" id="ARBA00022553"/>
    </source>
</evidence>
<keyword evidence="12" id="KW-0902">Two-component regulatory system</keyword>
<dbReference type="InterPro" id="IPR004358">
    <property type="entry name" value="Sig_transdc_His_kin-like_C"/>
</dbReference>
<evidence type="ECO:0000256" key="9">
    <source>
        <dbReference type="ARBA" id="ARBA00022777"/>
    </source>
</evidence>
<dbReference type="InterPro" id="IPR003660">
    <property type="entry name" value="HAMP_dom"/>
</dbReference>
<dbReference type="PROSITE" id="PS50109">
    <property type="entry name" value="HIS_KIN"/>
    <property type="match status" value="1"/>
</dbReference>
<comment type="subcellular location">
    <subcellularLocation>
        <location evidence="2">Cell membrane</location>
        <topology evidence="2">Multi-pass membrane protein</topology>
    </subcellularLocation>
</comment>
<evidence type="ECO:0000256" key="16">
    <source>
        <dbReference type="SAM" id="Phobius"/>
    </source>
</evidence>
<keyword evidence="5" id="KW-0597">Phosphoprotein</keyword>
<dbReference type="InterPro" id="IPR005467">
    <property type="entry name" value="His_kinase_dom"/>
</dbReference>
<dbReference type="InterPro" id="IPR047669">
    <property type="entry name" value="MtrAB_MtrB"/>
</dbReference>
<evidence type="ECO:0000256" key="15">
    <source>
        <dbReference type="SAM" id="MobiDB-lite"/>
    </source>
</evidence>
<keyword evidence="13 16" id="KW-0472">Membrane</keyword>
<evidence type="ECO:0000256" key="10">
    <source>
        <dbReference type="ARBA" id="ARBA00022840"/>
    </source>
</evidence>
<dbReference type="NCBIfam" id="NF040691">
    <property type="entry name" value="MtrAB_MtrB"/>
    <property type="match status" value="1"/>
</dbReference>
<evidence type="ECO:0000256" key="14">
    <source>
        <dbReference type="ARBA" id="ARBA00035305"/>
    </source>
</evidence>
<evidence type="ECO:0000256" key="8">
    <source>
        <dbReference type="ARBA" id="ARBA00022741"/>
    </source>
</evidence>
<sequence length="563" mass="60583">MARRLPARVAGALRWFGQALRRFFRHPLDVWRGSLPMRVVTSTVLASTAVLVAAGFLLMQQASDGVIQGKRTAAMAEAEVAFDTAQTQMLTTDLAAGNLNEILSKVAIDLDKRGSVSGQYHVLVQGPVSSFRSGGMQPESVPTGLSDQVSRAGGVWASATLIVYEDGHTEPGWAVGSALNAPGAGRFPVYLVFPLTQETQTLQVLRSAVITTWVILLVALGLVAAFVARQVVIPVRAARQAAEALASGNMADRMPVRGTDDVARLATSMNNMASELQTRISQLENLSQVQQQFVSDVSHELRTPLTTVRMAGDFLYEARDDFDPATRRSAELLHDELERFASLLDDLLEISRFDAGAAVLSEAKADLVEIVEAEVEAQRPFAESKDTPIVVRAAEPAYAEVDPRRIQRILRNLITNAIEHGESRPIEITVVGDERAVAVTVRDHGVGFAADQARMVFHRFWRADPSRARTVGGSGLGLAIAMEDARLHGGTLNAWGRPGQGAQFRLTVPRTPGGLVEVSPLPIVPRDFLDAQAQAAAREHAAAQERAATDPVPAPDTGEEAPA</sequence>
<feature type="region of interest" description="Disordered" evidence="15">
    <location>
        <begin position="532"/>
        <end position="563"/>
    </location>
</feature>
<proteinExistence type="predicted"/>
<comment type="catalytic activity">
    <reaction evidence="1">
        <text>ATP + protein L-histidine = ADP + protein N-phospho-L-histidine.</text>
        <dbReference type="EC" id="2.7.13.3"/>
    </reaction>
</comment>
<dbReference type="CDD" id="cd06225">
    <property type="entry name" value="HAMP"/>
    <property type="match status" value="1"/>
</dbReference>
<keyword evidence="7 16" id="KW-0812">Transmembrane</keyword>
<evidence type="ECO:0000313" key="19">
    <source>
        <dbReference type="EMBL" id="MPM29698.1"/>
    </source>
</evidence>
<evidence type="ECO:0000256" key="7">
    <source>
        <dbReference type="ARBA" id="ARBA00022692"/>
    </source>
</evidence>
<dbReference type="InterPro" id="IPR003594">
    <property type="entry name" value="HATPase_dom"/>
</dbReference>
<dbReference type="SUPFAM" id="SSF158472">
    <property type="entry name" value="HAMP domain-like"/>
    <property type="match status" value="1"/>
</dbReference>
<dbReference type="Pfam" id="PF02518">
    <property type="entry name" value="HATPase_c"/>
    <property type="match status" value="1"/>
</dbReference>
<dbReference type="PANTHER" id="PTHR43711">
    <property type="entry name" value="TWO-COMPONENT HISTIDINE KINASE"/>
    <property type="match status" value="1"/>
</dbReference>
<dbReference type="Pfam" id="PF00512">
    <property type="entry name" value="HisKA"/>
    <property type="match status" value="1"/>
</dbReference>
<dbReference type="EMBL" id="VSSQ01005583">
    <property type="protein sequence ID" value="MPM29698.1"/>
    <property type="molecule type" value="Genomic_DNA"/>
</dbReference>
<dbReference type="FunFam" id="3.30.565.10:FF:000013">
    <property type="entry name" value="Two-component sensor histidine kinase"/>
    <property type="match status" value="1"/>
</dbReference>
<keyword evidence="10" id="KW-0067">ATP-binding</keyword>
<keyword evidence="11 16" id="KW-1133">Transmembrane helix</keyword>
<evidence type="ECO:0000256" key="4">
    <source>
        <dbReference type="ARBA" id="ARBA00022475"/>
    </source>
</evidence>
<evidence type="ECO:0000256" key="6">
    <source>
        <dbReference type="ARBA" id="ARBA00022679"/>
    </source>
</evidence>
<keyword evidence="8" id="KW-0547">Nucleotide-binding</keyword>
<comment type="caution">
    <text evidence="19">The sequence shown here is derived from an EMBL/GenBank/DDBJ whole genome shotgun (WGS) entry which is preliminary data.</text>
</comment>
<feature type="domain" description="HAMP" evidence="18">
    <location>
        <begin position="229"/>
        <end position="281"/>
    </location>
</feature>
<dbReference type="InterPro" id="IPR036890">
    <property type="entry name" value="HATPase_C_sf"/>
</dbReference>
<gene>
    <name evidence="19" type="primary">mtrB_1</name>
    <name evidence="19" type="ORF">SDC9_76238</name>
</gene>
<evidence type="ECO:0000256" key="2">
    <source>
        <dbReference type="ARBA" id="ARBA00004651"/>
    </source>
</evidence>
<dbReference type="SUPFAM" id="SSF47384">
    <property type="entry name" value="Homodimeric domain of signal transducing histidine kinase"/>
    <property type="match status" value="1"/>
</dbReference>
<dbReference type="Gene3D" id="6.10.340.10">
    <property type="match status" value="1"/>
</dbReference>
<dbReference type="PROSITE" id="PS50885">
    <property type="entry name" value="HAMP"/>
    <property type="match status" value="1"/>
</dbReference>
<evidence type="ECO:0000259" key="17">
    <source>
        <dbReference type="PROSITE" id="PS50109"/>
    </source>
</evidence>
<keyword evidence="9 19" id="KW-0418">Kinase</keyword>
<organism evidence="19">
    <name type="scientific">bioreactor metagenome</name>
    <dbReference type="NCBI Taxonomy" id="1076179"/>
    <lineage>
        <taxon>unclassified sequences</taxon>
        <taxon>metagenomes</taxon>
        <taxon>ecological metagenomes</taxon>
    </lineage>
</organism>
<dbReference type="Gene3D" id="3.30.565.10">
    <property type="entry name" value="Histidine kinase-like ATPase, C-terminal domain"/>
    <property type="match status" value="1"/>
</dbReference>
<dbReference type="FunFam" id="1.10.287.130:FF:000010">
    <property type="entry name" value="Two-component sensor histidine kinase"/>
    <property type="match status" value="1"/>
</dbReference>